<dbReference type="EMBL" id="LFWU01000010">
    <property type="protein sequence ID" value="KON34324.1"/>
    <property type="molecule type" value="Genomic_DNA"/>
</dbReference>
<dbReference type="PROSITE" id="PS51706">
    <property type="entry name" value="G_ENGB"/>
    <property type="match status" value="1"/>
</dbReference>
<dbReference type="Proteomes" id="UP000037237">
    <property type="component" value="Unassembled WGS sequence"/>
</dbReference>
<dbReference type="NCBIfam" id="NF003255">
    <property type="entry name" value="PRK04213.1"/>
    <property type="match status" value="1"/>
</dbReference>
<dbReference type="PRINTS" id="PR00326">
    <property type="entry name" value="GTP1OBG"/>
</dbReference>
<evidence type="ECO:0000256" key="1">
    <source>
        <dbReference type="ARBA" id="ARBA00022723"/>
    </source>
</evidence>
<dbReference type="InterPro" id="IPR006073">
    <property type="entry name" value="GTP-bd"/>
</dbReference>
<gene>
    <name evidence="6" type="ORF">AC477_00590</name>
</gene>
<evidence type="ECO:0000259" key="5">
    <source>
        <dbReference type="PROSITE" id="PS51706"/>
    </source>
</evidence>
<dbReference type="SUPFAM" id="SSF52540">
    <property type="entry name" value="P-loop containing nucleoside triphosphate hydrolases"/>
    <property type="match status" value="1"/>
</dbReference>
<dbReference type="PANTHER" id="PTHR11649">
    <property type="entry name" value="MSS1/TRME-RELATED GTP-BINDING PROTEIN"/>
    <property type="match status" value="1"/>
</dbReference>
<feature type="domain" description="EngB-type G" evidence="5">
    <location>
        <begin position="2"/>
        <end position="191"/>
    </location>
</feature>
<organism evidence="6 7">
    <name type="scientific">miscellaneous Crenarchaeota group-1 archaeon SG8-32-1</name>
    <dbReference type="NCBI Taxonomy" id="1685124"/>
    <lineage>
        <taxon>Archaea</taxon>
        <taxon>Candidatus Bathyarchaeota</taxon>
        <taxon>MCG-1</taxon>
    </lineage>
</organism>
<proteinExistence type="predicted"/>
<evidence type="ECO:0000256" key="2">
    <source>
        <dbReference type="ARBA" id="ARBA00022741"/>
    </source>
</evidence>
<keyword evidence="1" id="KW-0479">Metal-binding</keyword>
<evidence type="ECO:0000256" key="3">
    <source>
        <dbReference type="ARBA" id="ARBA00022842"/>
    </source>
</evidence>
<evidence type="ECO:0000313" key="7">
    <source>
        <dbReference type="Proteomes" id="UP000037237"/>
    </source>
</evidence>
<comment type="caution">
    <text evidence="6">The sequence shown here is derived from an EMBL/GenBank/DDBJ whole genome shotgun (WGS) entry which is preliminary data.</text>
</comment>
<dbReference type="AlphaFoldDB" id="A0A0M0C0Q8"/>
<keyword evidence="3" id="KW-0460">Magnesium</keyword>
<protein>
    <recommendedName>
        <fullName evidence="5">EngB-type G domain-containing protein</fullName>
    </recommendedName>
</protein>
<keyword evidence="4" id="KW-0342">GTP-binding</keyword>
<dbReference type="GO" id="GO:0046872">
    <property type="term" value="F:metal ion binding"/>
    <property type="evidence" value="ECO:0007669"/>
    <property type="project" value="UniProtKB-KW"/>
</dbReference>
<dbReference type="Gene3D" id="3.40.50.300">
    <property type="entry name" value="P-loop containing nucleotide triphosphate hydrolases"/>
    <property type="match status" value="1"/>
</dbReference>
<reference evidence="6 7" key="1">
    <citation type="submission" date="2015-06" db="EMBL/GenBank/DDBJ databases">
        <title>New insights into the roles of widespread benthic archaea in carbon and nitrogen cycling.</title>
        <authorList>
            <person name="Lazar C.S."/>
            <person name="Baker B.J."/>
            <person name="Seitz K.W."/>
            <person name="Hyde A.S."/>
            <person name="Dick G.J."/>
            <person name="Hinrichs K.-U."/>
            <person name="Teske A.P."/>
        </authorList>
    </citation>
    <scope>NUCLEOTIDE SEQUENCE [LARGE SCALE GENOMIC DNA]</scope>
    <source>
        <strain evidence="6">SG8-32-1</strain>
    </source>
</reference>
<sequence length="203" mass="22661">MQEKFVVFTGRPNAGKSSLVKELTGLNIATGKHPGTTRKVKKYPLNDGLVLIDLPGLGKMSKASKELEEKVNQQIIEFLETNTKNIILAVAVLDITTFLEVTWRLEKKGIMSVDVEMVKFLAEILGEFPLVAANKIDKINKDELEANLNEFKNRISNNQPTKIKNHVFLISAKKGTGIGELKSTIHSKLVEKGYKTPFKREAQ</sequence>
<keyword evidence="2" id="KW-0547">Nucleotide-binding</keyword>
<evidence type="ECO:0000256" key="4">
    <source>
        <dbReference type="ARBA" id="ARBA00023134"/>
    </source>
</evidence>
<dbReference type="GO" id="GO:0005525">
    <property type="term" value="F:GTP binding"/>
    <property type="evidence" value="ECO:0007669"/>
    <property type="project" value="UniProtKB-KW"/>
</dbReference>
<accession>A0A0M0C0Q8</accession>
<dbReference type="InterPro" id="IPR030393">
    <property type="entry name" value="G_ENGB_dom"/>
</dbReference>
<name>A0A0M0C0Q8_9ARCH</name>
<dbReference type="PANTHER" id="PTHR11649:SF13">
    <property type="entry name" value="ENGB-TYPE G DOMAIN-CONTAINING PROTEIN"/>
    <property type="match status" value="1"/>
</dbReference>
<evidence type="ECO:0000313" key="6">
    <source>
        <dbReference type="EMBL" id="KON34324.1"/>
    </source>
</evidence>
<dbReference type="InterPro" id="IPR027417">
    <property type="entry name" value="P-loop_NTPase"/>
</dbReference>
<dbReference type="Pfam" id="PF01926">
    <property type="entry name" value="MMR_HSR1"/>
    <property type="match status" value="1"/>
</dbReference>